<dbReference type="AlphaFoldDB" id="A0A837D9E6"/>
<dbReference type="Gene3D" id="2.60.40.3710">
    <property type="match status" value="1"/>
</dbReference>
<dbReference type="CDD" id="cd13432">
    <property type="entry name" value="LDT_IgD_like_2"/>
    <property type="match status" value="1"/>
</dbReference>
<dbReference type="GO" id="GO:0016746">
    <property type="term" value="F:acyltransferase activity"/>
    <property type="evidence" value="ECO:0007669"/>
    <property type="project" value="UniProtKB-KW"/>
</dbReference>
<dbReference type="Pfam" id="PF17964">
    <property type="entry name" value="Big_10"/>
    <property type="match status" value="1"/>
</dbReference>
<dbReference type="Proteomes" id="UP000030848">
    <property type="component" value="Unassembled WGS sequence"/>
</dbReference>
<proteinExistence type="predicted"/>
<gene>
    <name evidence="11" type="ORF">MINT15_13350</name>
</gene>
<keyword evidence="2" id="KW-0808">Transferase</keyword>
<feature type="domain" description="L,D-TPase catalytic" evidence="10">
    <location>
        <begin position="252"/>
        <end position="373"/>
    </location>
</feature>
<feature type="active site" description="Proton donor/acceptor" evidence="8">
    <location>
        <position position="331"/>
    </location>
</feature>
<keyword evidence="6 8" id="KW-0961">Cell wall biogenesis/degradation</keyword>
<keyword evidence="4 8" id="KW-0573">Peptidoglycan synthesis</keyword>
<dbReference type="GO" id="GO:0018104">
    <property type="term" value="P:peptidoglycan-protein cross-linking"/>
    <property type="evidence" value="ECO:0007669"/>
    <property type="project" value="TreeGrafter"/>
</dbReference>
<dbReference type="Gene3D" id="2.60.40.3780">
    <property type="match status" value="1"/>
</dbReference>
<evidence type="ECO:0000256" key="3">
    <source>
        <dbReference type="ARBA" id="ARBA00022960"/>
    </source>
</evidence>
<dbReference type="InterPro" id="IPR005490">
    <property type="entry name" value="LD_TPept_cat_dom"/>
</dbReference>
<name>A0A837D9E6_9PSEU</name>
<feature type="active site" description="Nucleophile" evidence="8">
    <location>
        <position position="349"/>
    </location>
</feature>
<evidence type="ECO:0000256" key="7">
    <source>
        <dbReference type="ARBA" id="ARBA00060592"/>
    </source>
</evidence>
<dbReference type="GO" id="GO:0071972">
    <property type="term" value="F:peptidoglycan L,D-transpeptidase activity"/>
    <property type="evidence" value="ECO:0007669"/>
    <property type="project" value="TreeGrafter"/>
</dbReference>
<organism evidence="11 12">
    <name type="scientific">Saccharomonospora viridis</name>
    <dbReference type="NCBI Taxonomy" id="1852"/>
    <lineage>
        <taxon>Bacteria</taxon>
        <taxon>Bacillati</taxon>
        <taxon>Actinomycetota</taxon>
        <taxon>Actinomycetes</taxon>
        <taxon>Pseudonocardiales</taxon>
        <taxon>Pseudonocardiaceae</taxon>
        <taxon>Saccharomonospora</taxon>
    </lineage>
</organism>
<evidence type="ECO:0000256" key="6">
    <source>
        <dbReference type="ARBA" id="ARBA00023316"/>
    </source>
</evidence>
<dbReference type="GO" id="GO:0008360">
    <property type="term" value="P:regulation of cell shape"/>
    <property type="evidence" value="ECO:0007669"/>
    <property type="project" value="UniProtKB-UniRule"/>
</dbReference>
<dbReference type="OMA" id="PSHRMQV"/>
<evidence type="ECO:0000313" key="11">
    <source>
        <dbReference type="EMBL" id="KHF44453.1"/>
    </source>
</evidence>
<comment type="pathway">
    <text evidence="7">Glycan biosynthesis.</text>
</comment>
<evidence type="ECO:0000313" key="12">
    <source>
        <dbReference type="Proteomes" id="UP000030848"/>
    </source>
</evidence>
<reference evidence="11 12" key="1">
    <citation type="submission" date="2014-10" db="EMBL/GenBank/DDBJ databases">
        <title>Genome sequence of Micropolyspora internatus JCM3315.</title>
        <authorList>
            <person name="Shin S.-K."/>
            <person name="Yi H."/>
        </authorList>
    </citation>
    <scope>NUCLEOTIDE SEQUENCE [LARGE SCALE GENOMIC DNA]</scope>
    <source>
        <strain evidence="11 12">JCM 3315</strain>
    </source>
</reference>
<dbReference type="InterPro" id="IPR038063">
    <property type="entry name" value="Transpep_catalytic_dom"/>
</dbReference>
<protein>
    <submittedName>
        <fullName evidence="11">L,D-transpeptidase</fullName>
    </submittedName>
</protein>
<accession>A0A837D9E6</accession>
<keyword evidence="5" id="KW-0012">Acyltransferase</keyword>
<evidence type="ECO:0000256" key="5">
    <source>
        <dbReference type="ARBA" id="ARBA00023315"/>
    </source>
</evidence>
<dbReference type="Gene3D" id="2.40.440.10">
    <property type="entry name" value="L,D-transpeptidase catalytic domain-like"/>
    <property type="match status" value="1"/>
</dbReference>
<dbReference type="UniPathway" id="UPA00219"/>
<dbReference type="GO" id="GO:0005576">
    <property type="term" value="C:extracellular region"/>
    <property type="evidence" value="ECO:0007669"/>
    <property type="project" value="TreeGrafter"/>
</dbReference>
<dbReference type="Pfam" id="PF03734">
    <property type="entry name" value="YkuD"/>
    <property type="match status" value="1"/>
</dbReference>
<evidence type="ECO:0000259" key="10">
    <source>
        <dbReference type="PROSITE" id="PS52029"/>
    </source>
</evidence>
<evidence type="ECO:0000256" key="9">
    <source>
        <dbReference type="SAM" id="Phobius"/>
    </source>
</evidence>
<evidence type="ECO:0000256" key="2">
    <source>
        <dbReference type="ARBA" id="ARBA00022679"/>
    </source>
</evidence>
<evidence type="ECO:0000256" key="1">
    <source>
        <dbReference type="ARBA" id="ARBA00004752"/>
    </source>
</evidence>
<dbReference type="FunFam" id="2.60.40.3780:FF:000001">
    <property type="entry name" value="L,D-transpeptidase 2"/>
    <property type="match status" value="1"/>
</dbReference>
<dbReference type="GO" id="GO:0071555">
    <property type="term" value="P:cell wall organization"/>
    <property type="evidence" value="ECO:0007669"/>
    <property type="project" value="UniProtKB-UniRule"/>
</dbReference>
<dbReference type="EMBL" id="JRZE01000003">
    <property type="protein sequence ID" value="KHF44453.1"/>
    <property type="molecule type" value="Genomic_DNA"/>
</dbReference>
<dbReference type="PANTHER" id="PTHR30582:SF2">
    <property type="entry name" value="L,D-TRANSPEPTIDASE YCIB-RELATED"/>
    <property type="match status" value="1"/>
</dbReference>
<evidence type="ECO:0000256" key="8">
    <source>
        <dbReference type="PROSITE-ProRule" id="PRU01373"/>
    </source>
</evidence>
<comment type="caution">
    <text evidence="11">The sequence shown here is derived from an EMBL/GenBank/DDBJ whole genome shotgun (WGS) entry which is preliminary data.</text>
</comment>
<dbReference type="InterPro" id="IPR041280">
    <property type="entry name" value="Big_10"/>
</dbReference>
<dbReference type="InterPro" id="IPR050979">
    <property type="entry name" value="LD-transpeptidase"/>
</dbReference>
<keyword evidence="9" id="KW-0472">Membrane</keyword>
<keyword evidence="9" id="KW-1133">Transmembrane helix</keyword>
<feature type="transmembrane region" description="Helical" evidence="9">
    <location>
        <begin position="21"/>
        <end position="41"/>
    </location>
</feature>
<dbReference type="PANTHER" id="PTHR30582">
    <property type="entry name" value="L,D-TRANSPEPTIDASE"/>
    <property type="match status" value="1"/>
</dbReference>
<dbReference type="SUPFAM" id="SSF141523">
    <property type="entry name" value="L,D-transpeptidase catalytic domain-like"/>
    <property type="match status" value="1"/>
</dbReference>
<dbReference type="PROSITE" id="PS52029">
    <property type="entry name" value="LD_TPASE"/>
    <property type="match status" value="1"/>
</dbReference>
<keyword evidence="9" id="KW-0812">Transmembrane</keyword>
<keyword evidence="3 8" id="KW-0133">Cell shape</keyword>
<evidence type="ECO:0000256" key="4">
    <source>
        <dbReference type="ARBA" id="ARBA00022984"/>
    </source>
</evidence>
<dbReference type="CDD" id="cd16913">
    <property type="entry name" value="YkuD_like"/>
    <property type="match status" value="1"/>
</dbReference>
<comment type="pathway">
    <text evidence="1 8">Cell wall biogenesis; peptidoglycan biosynthesis.</text>
</comment>
<sequence length="404" mass="43631">MKRGKGHTLTDSTPTAARRPITILAAVLAIILGLAACTGSASDGNSAQGAQEADSPAEVVLEPKAGADDVAPRDPVSVTVSGGTITDVELTNPEGKKVKGELSEDRTTWQVAEPLGYGKTYTWSGSAVGGDGETVPIEGSFTTVNPASTNNVKSNVGDDKTYGVAMPVSLTFDAPVKDKAAVEKALRIETTPETEGSWAWLENDTSVHWRPKEYWKPGTKVKVRADLYGIHMGGGVYGANDLEVDFKIGREQIVKADTQKHRMVVYRDGKKVADYPASFGLESDPGRVTRSGIHVVMSKHPTYFMNNPGYGYEDFEVQWAVRVSNNGEFVHSAPWSVGDQGKRNVSHGCINLAPANAKEYYDSALIGDPMEITGSTQELGPQDGMYYDWTYSWEEWKSLSALNS</sequence>